<dbReference type="Proteomes" id="UP000036681">
    <property type="component" value="Unplaced"/>
</dbReference>
<dbReference type="WBParaSite" id="ALUE_0000001501-mRNA-1">
    <property type="protein sequence ID" value="ALUE_0000001501-mRNA-1"/>
    <property type="gene ID" value="ALUE_0000001501"/>
</dbReference>
<proteinExistence type="predicted"/>
<evidence type="ECO:0000313" key="3">
    <source>
        <dbReference type="Proteomes" id="UP000036681"/>
    </source>
</evidence>
<sequence length="305" mass="33344">MPHISQMALTFQQTFSFLFRLETSCRVSQPTLQVIFNDGFNQALARAIWYAVPYEIIIVHQSVRTSLAAEAFDMPLEEQLIESENEGKASSSMQPILNHPCGDDCIPLLKLGIFMTLCVVFGLIVGGGIGFLIGWFGPGNNLVECPMESTGFLGNESESSSKGSVRDRSSQGSIAALSQVTGASTTQSYVAATDDQRRTTQAKRRSPGGYQSICTTFGPSAPSDRCLILRTNPNIAECGQRELRYACDGQSALQIRPWLTKRNIADVMLNVDLLGDPTLPLQDDVEPLHNAYSNAEVRGERSARE</sequence>
<evidence type="ECO:0000313" key="4">
    <source>
        <dbReference type="WBParaSite" id="ALUE_0000001501-mRNA-1"/>
    </source>
</evidence>
<keyword evidence="2" id="KW-0472">Membrane</keyword>
<organism evidence="3 4">
    <name type="scientific">Ascaris lumbricoides</name>
    <name type="common">Giant roundworm</name>
    <dbReference type="NCBI Taxonomy" id="6252"/>
    <lineage>
        <taxon>Eukaryota</taxon>
        <taxon>Metazoa</taxon>
        <taxon>Ecdysozoa</taxon>
        <taxon>Nematoda</taxon>
        <taxon>Chromadorea</taxon>
        <taxon>Rhabditida</taxon>
        <taxon>Spirurina</taxon>
        <taxon>Ascaridomorpha</taxon>
        <taxon>Ascaridoidea</taxon>
        <taxon>Ascarididae</taxon>
        <taxon>Ascaris</taxon>
    </lineage>
</organism>
<keyword evidence="2" id="KW-1133">Transmembrane helix</keyword>
<protein>
    <submittedName>
        <fullName evidence="4">SRCR domain-containing protein</fullName>
    </submittedName>
</protein>
<feature type="region of interest" description="Disordered" evidence="1">
    <location>
        <begin position="188"/>
        <end position="213"/>
    </location>
</feature>
<dbReference type="AlphaFoldDB" id="A0A0M3HET5"/>
<accession>A0A0M3HET5</accession>
<keyword evidence="2" id="KW-0812">Transmembrane</keyword>
<evidence type="ECO:0000256" key="1">
    <source>
        <dbReference type="SAM" id="MobiDB-lite"/>
    </source>
</evidence>
<keyword evidence="3" id="KW-1185">Reference proteome</keyword>
<evidence type="ECO:0000256" key="2">
    <source>
        <dbReference type="SAM" id="Phobius"/>
    </source>
</evidence>
<reference evidence="4" key="1">
    <citation type="submission" date="2017-02" db="UniProtKB">
        <authorList>
            <consortium name="WormBaseParasite"/>
        </authorList>
    </citation>
    <scope>IDENTIFICATION</scope>
</reference>
<name>A0A0M3HET5_ASCLU</name>
<feature type="transmembrane region" description="Helical" evidence="2">
    <location>
        <begin position="113"/>
        <end position="137"/>
    </location>
</feature>